<dbReference type="EMBL" id="CP002685">
    <property type="protein sequence ID" value="ANM62620.1"/>
    <property type="molecule type" value="Genomic_DNA"/>
</dbReference>
<dbReference type="RefSeq" id="NP_001323474.1">
    <property type="nucleotide sequence ID" value="NM_001335030.1"/>
</dbReference>
<feature type="region of interest" description="Disordered" evidence="1">
    <location>
        <begin position="151"/>
        <end position="181"/>
    </location>
</feature>
<dbReference type="TAIR" id="AT2G01045"/>
<evidence type="ECO:0000313" key="6">
    <source>
        <dbReference type="Proteomes" id="UP000006548"/>
    </source>
</evidence>
<evidence type="ECO:0000256" key="1">
    <source>
        <dbReference type="SAM" id="MobiDB-lite"/>
    </source>
</evidence>
<reference evidence="4 6" key="1">
    <citation type="journal article" date="1999" name="Nature">
        <title>Sequence and analysis of chromosome 2 of the plant Arabidopsis thaliana.</title>
        <authorList>
            <person name="Lin X."/>
            <person name="Kaul S."/>
            <person name="Rounsley S."/>
            <person name="Shea T.P."/>
            <person name="Benito M.I."/>
            <person name="Town C.D."/>
            <person name="Fujii C.Y."/>
            <person name="Mason T."/>
            <person name="Bowman C.L."/>
            <person name="Barnstead M."/>
            <person name="Feldblyum T.V."/>
            <person name="Buell C.R."/>
            <person name="Ketchum K.A."/>
            <person name="Lee J."/>
            <person name="Ronning C.M."/>
            <person name="Koo H.L."/>
            <person name="Moffat K.S."/>
            <person name="Cronin L.A."/>
            <person name="Shen M."/>
            <person name="Pai G."/>
            <person name="Van Aken S."/>
            <person name="Umayam L."/>
            <person name="Tallon L.J."/>
            <person name="Gill J.E."/>
            <person name="Adams M.D."/>
            <person name="Carrera A.J."/>
            <person name="Creasy T.H."/>
            <person name="Goodman H.M."/>
            <person name="Somerville C.R."/>
            <person name="Copenhaver G.P."/>
            <person name="Preuss D."/>
            <person name="Nierman W.C."/>
            <person name="White O."/>
            <person name="Eisen J.A."/>
            <person name="Salzberg S.L."/>
            <person name="Fraser C.M."/>
            <person name="Venter J.C."/>
        </authorList>
    </citation>
    <scope>NUCLEOTIDE SEQUENCE [LARGE SCALE GENOMIC DNA]</scope>
    <source>
        <strain evidence="6">cv. Columbia</strain>
    </source>
</reference>
<evidence type="ECO:0000313" key="2">
    <source>
        <dbReference type="Araport" id="AT2G01035"/>
    </source>
</evidence>
<dbReference type="Araport" id="AT2G01045"/>
<dbReference type="ExpressionAtlas" id="A0A1P8AX58">
    <property type="expression patterns" value="baseline"/>
</dbReference>
<proteinExistence type="predicted"/>
<reference evidence="4" key="2">
    <citation type="submission" date="2011-02" db="EMBL/GenBank/DDBJ databases">
        <authorList>
            <consortium name="TAIR"/>
            <person name="Swarbreck D."/>
            <person name="Lamesch P."/>
            <person name="Wilks C."/>
            <person name="Huala E."/>
        </authorList>
    </citation>
    <scope>NUCLEOTIDE SEQUENCE</scope>
</reference>
<protein>
    <submittedName>
        <fullName evidence="4">Uncharacterized protein</fullName>
    </submittedName>
</protein>
<accession>A0A1P8AX58</accession>
<keyword evidence="6" id="KW-1185">Reference proteome</keyword>
<dbReference type="KEGG" id="ath:AT2G01045"/>
<evidence type="ECO:0000313" key="5">
    <source>
        <dbReference type="EMBL" id="ANM62620.1"/>
    </source>
</evidence>
<evidence type="ECO:0000313" key="4">
    <source>
        <dbReference type="EMBL" id="ANM61244.1"/>
    </source>
</evidence>
<organism evidence="4 6">
    <name type="scientific">Arabidopsis thaliana</name>
    <name type="common">Mouse-ear cress</name>
    <dbReference type="NCBI Taxonomy" id="3702"/>
    <lineage>
        <taxon>Eukaryota</taxon>
        <taxon>Viridiplantae</taxon>
        <taxon>Streptophyta</taxon>
        <taxon>Embryophyta</taxon>
        <taxon>Tracheophyta</taxon>
        <taxon>Spermatophyta</taxon>
        <taxon>Magnoliopsida</taxon>
        <taxon>eudicotyledons</taxon>
        <taxon>Gunneridae</taxon>
        <taxon>Pentapetalae</taxon>
        <taxon>rosids</taxon>
        <taxon>malvids</taxon>
        <taxon>Brassicales</taxon>
        <taxon>Brassicaceae</taxon>
        <taxon>Camelineae</taxon>
        <taxon>Arabidopsis</taxon>
    </lineage>
</organism>
<dbReference type="GeneID" id="28717510"/>
<dbReference type="EMBL" id="CP002685">
    <property type="protein sequence ID" value="ANM61244.1"/>
    <property type="molecule type" value="Genomic_DNA"/>
</dbReference>
<dbReference type="KEGG" id="ath:AT2G01035"/>
<dbReference type="Proteomes" id="UP000006548">
    <property type="component" value="Chromosome 2"/>
</dbReference>
<reference evidence="6" key="4">
    <citation type="journal article" date="2017" name="Plant J.">
        <title>Araport11: a complete reannotation of the Arabidopsis thaliana reference genome.</title>
        <authorList>
            <person name="Cheng C.Y."/>
            <person name="Krishnakumar V."/>
            <person name="Chan A.P."/>
            <person name="Thibaud-Nissen F."/>
            <person name="Schobel S."/>
            <person name="Town C.D."/>
        </authorList>
    </citation>
    <scope>GENOME REANNOTATION</scope>
    <source>
        <strain evidence="6">cv. Columbia</strain>
    </source>
</reference>
<dbReference type="GeneID" id="28717511"/>
<name>A0A1P8AX58_ARATH</name>
<evidence type="ECO:0000313" key="3">
    <source>
        <dbReference type="Araport" id="AT2G01045"/>
    </source>
</evidence>
<gene>
    <name evidence="2 4" type="ordered locus">At2g01035</name>
    <name evidence="3 5" type="ordered locus">At2g01045</name>
</gene>
<sequence>MCRKLHALLSSRYSKTKHWSKVTKPVDFEINFQEDSDELRGVCNQRNADPHCTINQIRKQISSNPKEFSWRSAYQFEAPRLSFLERPTYTLTSNSTKSYHSISVSAARSQDKPSSNLYPRSLVRSSDSLPCSLLARSFGNLSHCSAHQSGHFSARHSDHLGEHPTAPQQLMRSIRLPNPQA</sequence>
<dbReference type="RefSeq" id="NP_001324766.1">
    <property type="nucleotide sequence ID" value="NM_001335031.1"/>
</dbReference>
<dbReference type="TAIR" id="AT2G01035"/>
<reference evidence="4" key="3">
    <citation type="submission" date="2016-05" db="EMBL/GenBank/DDBJ databases">
        <authorList>
            <person name="Krishnakumar V."/>
            <person name="Cheng C.-Y."/>
            <person name="Chan A.P."/>
            <person name="Schobel S."/>
            <person name="Kim M."/>
            <person name="Ferlanti E.S."/>
            <person name="Belyaeva I."/>
            <person name="Rosen B.D."/>
            <person name="Micklem G."/>
            <person name="Miller J.R."/>
            <person name="Vaughn M."/>
            <person name="Town C.D."/>
        </authorList>
    </citation>
    <scope>NUCLEOTIDE SEQUENCE</scope>
</reference>
<dbReference type="AlphaFoldDB" id="A0A1P8AX58"/>
<dbReference type="Araport" id="AT2G01035"/>